<feature type="domain" description="ABC transporter" evidence="6">
    <location>
        <begin position="38"/>
        <end position="270"/>
    </location>
</feature>
<keyword evidence="8" id="KW-1185">Reference proteome</keyword>
<evidence type="ECO:0000256" key="1">
    <source>
        <dbReference type="ARBA" id="ARBA00005417"/>
    </source>
</evidence>
<evidence type="ECO:0000256" key="4">
    <source>
        <dbReference type="ARBA" id="ARBA00022840"/>
    </source>
</evidence>
<accession>A0A4R3M1V4</accession>
<dbReference type="GO" id="GO:0016887">
    <property type="term" value="F:ATP hydrolysis activity"/>
    <property type="evidence" value="ECO:0007669"/>
    <property type="project" value="InterPro"/>
</dbReference>
<name>A0A4R3M1V4_9HYPH</name>
<dbReference type="Proteomes" id="UP000294664">
    <property type="component" value="Unassembled WGS sequence"/>
</dbReference>
<comment type="similarity">
    <text evidence="1">Belongs to the ABC transporter superfamily.</text>
</comment>
<keyword evidence="4 7" id="KW-0067">ATP-binding</keyword>
<organism evidence="7 8">
    <name type="scientific">Aquabacter spiritensis</name>
    <dbReference type="NCBI Taxonomy" id="933073"/>
    <lineage>
        <taxon>Bacteria</taxon>
        <taxon>Pseudomonadati</taxon>
        <taxon>Pseudomonadota</taxon>
        <taxon>Alphaproteobacteria</taxon>
        <taxon>Hyphomicrobiales</taxon>
        <taxon>Xanthobacteraceae</taxon>
        <taxon>Aquabacter</taxon>
    </lineage>
</organism>
<gene>
    <name evidence="7" type="ORF">EDC64_103273</name>
</gene>
<protein>
    <submittedName>
        <fullName evidence="7">NitT/TauT family transport system ATP-binding protein</fullName>
    </submittedName>
</protein>
<feature type="region of interest" description="Disordered" evidence="5">
    <location>
        <begin position="1"/>
        <end position="34"/>
    </location>
</feature>
<comment type="caution">
    <text evidence="7">The sequence shown here is derived from an EMBL/GenBank/DDBJ whole genome shotgun (WGS) entry which is preliminary data.</text>
</comment>
<evidence type="ECO:0000256" key="5">
    <source>
        <dbReference type="SAM" id="MobiDB-lite"/>
    </source>
</evidence>
<dbReference type="InterPro" id="IPR027417">
    <property type="entry name" value="P-loop_NTPase"/>
</dbReference>
<dbReference type="OrthoDB" id="9807242at2"/>
<evidence type="ECO:0000259" key="6">
    <source>
        <dbReference type="PROSITE" id="PS50893"/>
    </source>
</evidence>
<dbReference type="PANTHER" id="PTHR42788">
    <property type="entry name" value="TAURINE IMPORT ATP-BINDING PROTEIN-RELATED"/>
    <property type="match status" value="1"/>
</dbReference>
<dbReference type="InterPro" id="IPR050166">
    <property type="entry name" value="ABC_transporter_ATP-bind"/>
</dbReference>
<evidence type="ECO:0000256" key="3">
    <source>
        <dbReference type="ARBA" id="ARBA00022741"/>
    </source>
</evidence>
<keyword evidence="3" id="KW-0547">Nucleotide-binding</keyword>
<dbReference type="GO" id="GO:0005524">
    <property type="term" value="F:ATP binding"/>
    <property type="evidence" value="ECO:0007669"/>
    <property type="project" value="UniProtKB-KW"/>
</dbReference>
<keyword evidence="2" id="KW-0813">Transport</keyword>
<dbReference type="RefSeq" id="WP_132030682.1">
    <property type="nucleotide sequence ID" value="NZ_SMAI01000003.1"/>
</dbReference>
<evidence type="ECO:0000313" key="8">
    <source>
        <dbReference type="Proteomes" id="UP000294664"/>
    </source>
</evidence>
<evidence type="ECO:0000313" key="7">
    <source>
        <dbReference type="EMBL" id="TCT06169.1"/>
    </source>
</evidence>
<dbReference type="Pfam" id="PF00005">
    <property type="entry name" value="ABC_tran"/>
    <property type="match status" value="1"/>
</dbReference>
<reference evidence="7 8" key="1">
    <citation type="submission" date="2019-03" db="EMBL/GenBank/DDBJ databases">
        <title>Genomic Encyclopedia of Type Strains, Phase IV (KMG-IV): sequencing the most valuable type-strain genomes for metagenomic binning, comparative biology and taxonomic classification.</title>
        <authorList>
            <person name="Goeker M."/>
        </authorList>
    </citation>
    <scope>NUCLEOTIDE SEQUENCE [LARGE SCALE GENOMIC DNA]</scope>
    <source>
        <strain evidence="7 8">DSM 9035</strain>
    </source>
</reference>
<sequence length="294" mass="31788">MNARQATARTAPDARGGAIPTHARDNAAGPSAAVPPTIEVRGLSKTYRSKREGTVLALDDISFTVEEGEFVCIVGPSGCGKSTLLKILAGIVAHSVGTVAVRGKPPSDAQNRLGLVFQAPVLLPWRTVLQNTLLPAQVLGLDPKAAEARAHDLLRMVGLEQFASSYPNELSGGMQQRCSITRALLHDPSILLMDEPFGALDAMTRDTMNLELQRIWRESGKTIFLITHSIPEAVFLADRVLVMSARPGRIVEEIKVDLPRPRDLDTMSEPAFAEAVRHIRGLFGIGGKERPHVD</sequence>
<dbReference type="InterPro" id="IPR003439">
    <property type="entry name" value="ABC_transporter-like_ATP-bd"/>
</dbReference>
<proteinExistence type="inferred from homology"/>
<dbReference type="SMART" id="SM00382">
    <property type="entry name" value="AAA"/>
    <property type="match status" value="1"/>
</dbReference>
<dbReference type="PANTHER" id="PTHR42788:SF13">
    <property type="entry name" value="ALIPHATIC SULFONATES IMPORT ATP-BINDING PROTEIN SSUB"/>
    <property type="match status" value="1"/>
</dbReference>
<dbReference type="PROSITE" id="PS50893">
    <property type="entry name" value="ABC_TRANSPORTER_2"/>
    <property type="match status" value="1"/>
</dbReference>
<dbReference type="Gene3D" id="3.40.50.300">
    <property type="entry name" value="P-loop containing nucleotide triphosphate hydrolases"/>
    <property type="match status" value="1"/>
</dbReference>
<dbReference type="AlphaFoldDB" id="A0A4R3M1V4"/>
<dbReference type="SUPFAM" id="SSF52540">
    <property type="entry name" value="P-loop containing nucleoside triphosphate hydrolases"/>
    <property type="match status" value="1"/>
</dbReference>
<dbReference type="EMBL" id="SMAI01000003">
    <property type="protein sequence ID" value="TCT06169.1"/>
    <property type="molecule type" value="Genomic_DNA"/>
</dbReference>
<dbReference type="InterPro" id="IPR003593">
    <property type="entry name" value="AAA+_ATPase"/>
</dbReference>
<dbReference type="CDD" id="cd03293">
    <property type="entry name" value="ABC_NrtD_SsuB_transporters"/>
    <property type="match status" value="1"/>
</dbReference>
<evidence type="ECO:0000256" key="2">
    <source>
        <dbReference type="ARBA" id="ARBA00022448"/>
    </source>
</evidence>